<reference evidence="2" key="1">
    <citation type="submission" date="2021-10" db="EMBL/GenBank/DDBJ databases">
        <authorList>
            <person name="Dean J.D."/>
            <person name="Kim M.K."/>
            <person name="Newey C.N."/>
            <person name="Stoker T.S."/>
            <person name="Thompson D.W."/>
            <person name="Grose J.H."/>
        </authorList>
    </citation>
    <scope>NUCLEOTIDE SEQUENCE</scope>
    <source>
        <strain evidence="2">BT178</strain>
    </source>
</reference>
<comment type="caution">
    <text evidence="2">The sequence shown here is derived from an EMBL/GenBank/DDBJ whole genome shotgun (WGS) entry which is preliminary data.</text>
</comment>
<sequence>MLLYPVRRFHRPLLFPPSLLALGFLLLLGCLALRPWYPALEPRYMLELTVPPKPTSDYIFFQVSSQSGIHEWLQIGETERISNFAERLERYSQLPYFRSWQDFAFTGVLEQDLTTANEARLAMRVMQTDTMHAKGIRIRFAKQATYASLVQGLEWANSATETYLLDIHHTPVTLYAFTNVYKSPVLADGILYPNKAPVPFGCGTAYYDVIDKKPLASFGGQMQNWLTRWQQARSEAFSSSAWQLPILFLLGIIALSSWKMARRWHTA</sequence>
<keyword evidence="1" id="KW-0812">Transmembrane</keyword>
<name>A0ABS8API8_9BACT</name>
<evidence type="ECO:0000313" key="2">
    <source>
        <dbReference type="EMBL" id="MCB2408128.1"/>
    </source>
</evidence>
<dbReference type="Proteomes" id="UP001165296">
    <property type="component" value="Unassembled WGS sequence"/>
</dbReference>
<evidence type="ECO:0000313" key="3">
    <source>
        <dbReference type="Proteomes" id="UP001165296"/>
    </source>
</evidence>
<organism evidence="2 3">
    <name type="scientific">Hymenobacter lucidus</name>
    <dbReference type="NCBI Taxonomy" id="2880930"/>
    <lineage>
        <taxon>Bacteria</taxon>
        <taxon>Pseudomonadati</taxon>
        <taxon>Bacteroidota</taxon>
        <taxon>Cytophagia</taxon>
        <taxon>Cytophagales</taxon>
        <taxon>Hymenobacteraceae</taxon>
        <taxon>Hymenobacter</taxon>
    </lineage>
</organism>
<evidence type="ECO:0000256" key="1">
    <source>
        <dbReference type="SAM" id="Phobius"/>
    </source>
</evidence>
<feature type="transmembrane region" description="Helical" evidence="1">
    <location>
        <begin position="240"/>
        <end position="258"/>
    </location>
</feature>
<dbReference type="EMBL" id="JAJADR010000002">
    <property type="protein sequence ID" value="MCB2408128.1"/>
    <property type="molecule type" value="Genomic_DNA"/>
</dbReference>
<accession>A0ABS8API8</accession>
<dbReference type="PROSITE" id="PS51257">
    <property type="entry name" value="PROKAR_LIPOPROTEIN"/>
    <property type="match status" value="1"/>
</dbReference>
<gene>
    <name evidence="2" type="ORF">LGH74_09080</name>
</gene>
<keyword evidence="1" id="KW-1133">Transmembrane helix</keyword>
<protein>
    <submittedName>
        <fullName evidence="2">Uncharacterized protein</fullName>
    </submittedName>
</protein>
<keyword evidence="1" id="KW-0472">Membrane</keyword>
<proteinExistence type="predicted"/>
<dbReference type="RefSeq" id="WP_226174835.1">
    <property type="nucleotide sequence ID" value="NZ_JAJADR010000002.1"/>
</dbReference>
<keyword evidence="3" id="KW-1185">Reference proteome</keyword>